<feature type="compositionally biased region" description="Basic and acidic residues" evidence="1">
    <location>
        <begin position="81"/>
        <end position="94"/>
    </location>
</feature>
<evidence type="ECO:0000256" key="1">
    <source>
        <dbReference type="SAM" id="MobiDB-lite"/>
    </source>
</evidence>
<comment type="caution">
    <text evidence="2">The sequence shown here is derived from an EMBL/GenBank/DDBJ whole genome shotgun (WGS) entry which is preliminary data.</text>
</comment>
<dbReference type="AlphaFoldDB" id="A0AAD4R5U6"/>
<accession>A0AAD4R5U6</accession>
<name>A0AAD4R5U6_9BILA</name>
<evidence type="ECO:0000313" key="2">
    <source>
        <dbReference type="EMBL" id="KAI1711645.1"/>
    </source>
</evidence>
<dbReference type="EMBL" id="JAKKPZ010000021">
    <property type="protein sequence ID" value="KAI1711645.1"/>
    <property type="molecule type" value="Genomic_DNA"/>
</dbReference>
<keyword evidence="3" id="KW-1185">Reference proteome</keyword>
<sequence>MILNRSLRDTMFFLWRKISNGAMVLCLQAYNQLLDIYRDAITALFDNKNAPECIEEGTEIEEHICTTSTSPGGGDPLSSSRENHRRCEAESAKG</sequence>
<protein>
    <submittedName>
        <fullName evidence="2">Uncharacterized protein</fullName>
    </submittedName>
</protein>
<feature type="region of interest" description="Disordered" evidence="1">
    <location>
        <begin position="65"/>
        <end position="94"/>
    </location>
</feature>
<organism evidence="2 3">
    <name type="scientific">Ditylenchus destructor</name>
    <dbReference type="NCBI Taxonomy" id="166010"/>
    <lineage>
        <taxon>Eukaryota</taxon>
        <taxon>Metazoa</taxon>
        <taxon>Ecdysozoa</taxon>
        <taxon>Nematoda</taxon>
        <taxon>Chromadorea</taxon>
        <taxon>Rhabditida</taxon>
        <taxon>Tylenchina</taxon>
        <taxon>Tylenchomorpha</taxon>
        <taxon>Sphaerularioidea</taxon>
        <taxon>Anguinidae</taxon>
        <taxon>Anguininae</taxon>
        <taxon>Ditylenchus</taxon>
    </lineage>
</organism>
<gene>
    <name evidence="2" type="ORF">DdX_10107</name>
</gene>
<dbReference type="Proteomes" id="UP001201812">
    <property type="component" value="Unassembled WGS sequence"/>
</dbReference>
<evidence type="ECO:0000313" key="3">
    <source>
        <dbReference type="Proteomes" id="UP001201812"/>
    </source>
</evidence>
<reference evidence="2" key="1">
    <citation type="submission" date="2022-01" db="EMBL/GenBank/DDBJ databases">
        <title>Genome Sequence Resource for Two Populations of Ditylenchus destructor, the Migratory Endoparasitic Phytonematode.</title>
        <authorList>
            <person name="Zhang H."/>
            <person name="Lin R."/>
            <person name="Xie B."/>
        </authorList>
    </citation>
    <scope>NUCLEOTIDE SEQUENCE</scope>
    <source>
        <strain evidence="2">BazhouSP</strain>
    </source>
</reference>
<proteinExistence type="predicted"/>